<comment type="caution">
    <text evidence="6">The sequence shown here is derived from an EMBL/GenBank/DDBJ whole genome shotgun (WGS) entry which is preliminary data.</text>
</comment>
<dbReference type="AlphaFoldDB" id="A0AAN7GCE8"/>
<keyword evidence="7" id="KW-1185">Reference proteome</keyword>
<evidence type="ECO:0000313" key="6">
    <source>
        <dbReference type="EMBL" id="KAK4740641.1"/>
    </source>
</evidence>
<evidence type="ECO:0000313" key="7">
    <source>
        <dbReference type="Proteomes" id="UP001345219"/>
    </source>
</evidence>
<dbReference type="Gene3D" id="3.30.1360.20">
    <property type="entry name" value="Transcriptional coactivator/pterin dehydratase"/>
    <property type="match status" value="1"/>
</dbReference>
<keyword evidence="4" id="KW-0456">Lyase</keyword>
<dbReference type="CDD" id="cd00913">
    <property type="entry name" value="PCD_DCoH_subfamily_a"/>
    <property type="match status" value="1"/>
</dbReference>
<proteinExistence type="inferred from homology"/>
<evidence type="ECO:0000256" key="2">
    <source>
        <dbReference type="ARBA" id="ARBA00006472"/>
    </source>
</evidence>
<dbReference type="PANTHER" id="PTHR12599:SF0">
    <property type="entry name" value="PTERIN-4-ALPHA-CARBINOLAMINE DEHYDRATASE"/>
    <property type="match status" value="1"/>
</dbReference>
<name>A0AAN7GCE8_9MYRT</name>
<dbReference type="GO" id="GO:0005739">
    <property type="term" value="C:mitochondrion"/>
    <property type="evidence" value="ECO:0007669"/>
    <property type="project" value="TreeGrafter"/>
</dbReference>
<comment type="similarity">
    <text evidence="2">Belongs to the pterin-4-alpha-carbinolamine dehydratase family.</text>
</comment>
<dbReference type="EC" id="4.2.1.96" evidence="3"/>
<dbReference type="GO" id="GO:0006729">
    <property type="term" value="P:tetrahydrobiopterin biosynthetic process"/>
    <property type="evidence" value="ECO:0007669"/>
    <property type="project" value="InterPro"/>
</dbReference>
<evidence type="ECO:0000256" key="4">
    <source>
        <dbReference type="ARBA" id="ARBA00023239"/>
    </source>
</evidence>
<comment type="catalytic activity">
    <reaction evidence="1">
        <text>(4aS,6R)-4a-hydroxy-L-erythro-5,6,7,8-tetrahydrobiopterin = (6R)-L-erythro-6,7-dihydrobiopterin + H2O</text>
        <dbReference type="Rhea" id="RHEA:11920"/>
        <dbReference type="ChEBI" id="CHEBI:15377"/>
        <dbReference type="ChEBI" id="CHEBI:15642"/>
        <dbReference type="ChEBI" id="CHEBI:43120"/>
        <dbReference type="EC" id="4.2.1.96"/>
    </reaction>
</comment>
<dbReference type="PANTHER" id="PTHR12599">
    <property type="entry name" value="PTERIN-4-ALPHA-CARBINOLAMINE DEHYDRATASE"/>
    <property type="match status" value="1"/>
</dbReference>
<dbReference type="SUPFAM" id="SSF55248">
    <property type="entry name" value="PCD-like"/>
    <property type="match status" value="1"/>
</dbReference>
<dbReference type="InterPro" id="IPR036428">
    <property type="entry name" value="PCD_sf"/>
</dbReference>
<dbReference type="Proteomes" id="UP001345219">
    <property type="component" value="Chromosome 19"/>
</dbReference>
<reference evidence="6 7" key="1">
    <citation type="journal article" date="2023" name="Hortic Res">
        <title>Pangenome of water caltrop reveals structural variations and asymmetric subgenome divergence after allopolyploidization.</title>
        <authorList>
            <person name="Zhang X."/>
            <person name="Chen Y."/>
            <person name="Wang L."/>
            <person name="Yuan Y."/>
            <person name="Fang M."/>
            <person name="Shi L."/>
            <person name="Lu R."/>
            <person name="Comes H.P."/>
            <person name="Ma Y."/>
            <person name="Chen Y."/>
            <person name="Huang G."/>
            <person name="Zhou Y."/>
            <person name="Zheng Z."/>
            <person name="Qiu Y."/>
        </authorList>
    </citation>
    <scope>NUCLEOTIDE SEQUENCE [LARGE SCALE GENOMIC DNA]</scope>
    <source>
        <tissue evidence="6">Roots</tissue>
    </source>
</reference>
<gene>
    <name evidence="6" type="ORF">SAY87_024229</name>
</gene>
<evidence type="ECO:0000256" key="3">
    <source>
        <dbReference type="ARBA" id="ARBA00013252"/>
    </source>
</evidence>
<dbReference type="GO" id="GO:0008124">
    <property type="term" value="F:4-alpha-hydroxytetrahydrobiopterin dehydratase activity"/>
    <property type="evidence" value="ECO:0007669"/>
    <property type="project" value="UniProtKB-EC"/>
</dbReference>
<dbReference type="Pfam" id="PF01329">
    <property type="entry name" value="Pterin_4a"/>
    <property type="match status" value="1"/>
</dbReference>
<protein>
    <recommendedName>
        <fullName evidence="3">4a-hydroxytetrahydrobiopterin dehydratase</fullName>
        <ecNumber evidence="3">4.2.1.96</ecNumber>
    </recommendedName>
    <alternativeName>
        <fullName evidence="5">4-alpha-hydroxy-tetrahydropterin dehydratase</fullName>
    </alternativeName>
</protein>
<accession>A0AAN7GCE8</accession>
<evidence type="ECO:0000256" key="1">
    <source>
        <dbReference type="ARBA" id="ARBA00001554"/>
    </source>
</evidence>
<organism evidence="6 7">
    <name type="scientific">Trapa incisa</name>
    <dbReference type="NCBI Taxonomy" id="236973"/>
    <lineage>
        <taxon>Eukaryota</taxon>
        <taxon>Viridiplantae</taxon>
        <taxon>Streptophyta</taxon>
        <taxon>Embryophyta</taxon>
        <taxon>Tracheophyta</taxon>
        <taxon>Spermatophyta</taxon>
        <taxon>Magnoliopsida</taxon>
        <taxon>eudicotyledons</taxon>
        <taxon>Gunneridae</taxon>
        <taxon>Pentapetalae</taxon>
        <taxon>rosids</taxon>
        <taxon>malvids</taxon>
        <taxon>Myrtales</taxon>
        <taxon>Lythraceae</taxon>
        <taxon>Trapa</taxon>
    </lineage>
</organism>
<evidence type="ECO:0000256" key="5">
    <source>
        <dbReference type="ARBA" id="ARBA00030497"/>
    </source>
</evidence>
<dbReference type="EMBL" id="JAXIOK010000024">
    <property type="protein sequence ID" value="KAK4740641.1"/>
    <property type="molecule type" value="Genomic_DNA"/>
</dbReference>
<dbReference type="InterPro" id="IPR001533">
    <property type="entry name" value="Pterin_deHydtase"/>
</dbReference>
<sequence length="109" mass="12017">MTGETAHSLISKVEGWKLLNEGGVLKLNRTWKVKSFTKGLELFQLVAQVAEVEGHHPDLHLVGWNNVTIEIWTHAVGGLTENDFILAAKINGLPLHGLLRGKVKDSSTR</sequence>